<evidence type="ECO:0000256" key="2">
    <source>
        <dbReference type="ARBA" id="ARBA00001936"/>
    </source>
</evidence>
<comment type="caution">
    <text evidence="10">The sequence shown here is derived from an EMBL/GenBank/DDBJ whole genome shotgun (WGS) entry which is preliminary data.</text>
</comment>
<dbReference type="Pfam" id="PF00557">
    <property type="entry name" value="Peptidase_M24"/>
    <property type="match status" value="1"/>
</dbReference>
<evidence type="ECO:0000256" key="8">
    <source>
        <dbReference type="SAM" id="MobiDB-lite"/>
    </source>
</evidence>
<protein>
    <recommendedName>
        <fullName evidence="4">Xaa-Pro aminopeptidase</fullName>
        <ecNumber evidence="4">3.4.11.9</ecNumber>
    </recommendedName>
</protein>
<comment type="similarity">
    <text evidence="3">Belongs to the peptidase M24B family.</text>
</comment>
<keyword evidence="6" id="KW-0378">Hydrolase</keyword>
<evidence type="ECO:0000313" key="11">
    <source>
        <dbReference type="Proteomes" id="UP001225605"/>
    </source>
</evidence>
<dbReference type="Proteomes" id="UP001225605">
    <property type="component" value="Unassembled WGS sequence"/>
</dbReference>
<accession>A0ABU0WW52</accession>
<dbReference type="InterPro" id="IPR029149">
    <property type="entry name" value="Creatin/AminoP/Spt16_N"/>
</dbReference>
<evidence type="ECO:0000256" key="4">
    <source>
        <dbReference type="ARBA" id="ARBA00012574"/>
    </source>
</evidence>
<dbReference type="InterPro" id="IPR000994">
    <property type="entry name" value="Pept_M24"/>
</dbReference>
<evidence type="ECO:0000313" key="10">
    <source>
        <dbReference type="EMBL" id="MDQ2584100.1"/>
    </source>
</evidence>
<dbReference type="EMBL" id="NSDM01000003">
    <property type="protein sequence ID" value="MDQ2584100.1"/>
    <property type="molecule type" value="Genomic_DNA"/>
</dbReference>
<organism evidence="10 11">
    <name type="scientific">Saccharothrix yanglingensis</name>
    <dbReference type="NCBI Taxonomy" id="659496"/>
    <lineage>
        <taxon>Bacteria</taxon>
        <taxon>Bacillati</taxon>
        <taxon>Actinomycetota</taxon>
        <taxon>Actinomycetes</taxon>
        <taxon>Pseudonocardiales</taxon>
        <taxon>Pseudonocardiaceae</taxon>
        <taxon>Saccharothrix</taxon>
    </lineage>
</organism>
<dbReference type="SMART" id="SM01011">
    <property type="entry name" value="AMP_N"/>
    <property type="match status" value="1"/>
</dbReference>
<dbReference type="Gene3D" id="3.40.350.10">
    <property type="entry name" value="Creatinase/prolidase N-terminal domain"/>
    <property type="match status" value="1"/>
</dbReference>
<name>A0ABU0WW52_9PSEU</name>
<dbReference type="InterPro" id="IPR052433">
    <property type="entry name" value="X-Pro_dipept-like"/>
</dbReference>
<evidence type="ECO:0000256" key="6">
    <source>
        <dbReference type="ARBA" id="ARBA00022801"/>
    </source>
</evidence>
<dbReference type="Pfam" id="PF05195">
    <property type="entry name" value="AMP_N"/>
    <property type="match status" value="1"/>
</dbReference>
<evidence type="ECO:0000259" key="9">
    <source>
        <dbReference type="SMART" id="SM01011"/>
    </source>
</evidence>
<evidence type="ECO:0000256" key="7">
    <source>
        <dbReference type="ARBA" id="ARBA00023211"/>
    </source>
</evidence>
<dbReference type="PANTHER" id="PTHR43226:SF4">
    <property type="entry name" value="XAA-PRO AMINOPEPTIDASE 3"/>
    <property type="match status" value="1"/>
</dbReference>
<comment type="cofactor">
    <cofactor evidence="2">
        <name>Mn(2+)</name>
        <dbReference type="ChEBI" id="CHEBI:29035"/>
    </cofactor>
</comment>
<dbReference type="SUPFAM" id="SSF55920">
    <property type="entry name" value="Creatinase/aminopeptidase"/>
    <property type="match status" value="1"/>
</dbReference>
<dbReference type="InterPro" id="IPR007865">
    <property type="entry name" value="Aminopep_P_N"/>
</dbReference>
<dbReference type="InterPro" id="IPR036005">
    <property type="entry name" value="Creatinase/aminopeptidase-like"/>
</dbReference>
<dbReference type="GO" id="GO:0004177">
    <property type="term" value="F:aminopeptidase activity"/>
    <property type="evidence" value="ECO:0007669"/>
    <property type="project" value="UniProtKB-KW"/>
</dbReference>
<feature type="domain" description="Aminopeptidase P N-terminal" evidence="9">
    <location>
        <begin position="90"/>
        <end position="227"/>
    </location>
</feature>
<gene>
    <name evidence="10" type="ORF">CKY47_08925</name>
</gene>
<comment type="catalytic activity">
    <reaction evidence="1">
        <text>Release of any N-terminal amino acid, including proline, that is linked to proline, even from a dipeptide or tripeptide.</text>
        <dbReference type="EC" id="3.4.11.9"/>
    </reaction>
</comment>
<keyword evidence="7" id="KW-0464">Manganese</keyword>
<feature type="region of interest" description="Disordered" evidence="8">
    <location>
        <begin position="1"/>
        <end position="60"/>
    </location>
</feature>
<keyword evidence="11" id="KW-1185">Reference proteome</keyword>
<evidence type="ECO:0000256" key="5">
    <source>
        <dbReference type="ARBA" id="ARBA00022723"/>
    </source>
</evidence>
<sequence>MPTGSAAAGRPFRRSGTRPGQHGAPRGILGSGRPPIATGRDPRPERLPTVTKPARRDPSKLVDASGFRQFVQHGWGPADRAARVAPGAAEAAAAHRARLSAALPGARVAVAAGWAPVRSNDTDFGFRPDSDFSWLTGCSAEGAVLVMHPVDGGHEAELFLRPPAGPEEPDFFANARDGELWIGPVPGLAEWTEALGVRCRPLHELPSALRGRLPAVHATAGVDPLLDALAGADHTAGLRTTLAELRRIKDDWEVGQLQAAVDATVLGFADVAAELQAAVKGGGERWLQGTFDRRARTAGNGPGYSSIVAAGPHAPVLHWVRNDGPVPEDAVLLLDAGVELDTLYTADITRTLPVSGAFSPAQRQVHELVERASAAALAVVRPGAEYREFHREAMRVLAEGLHDWGLLPVSVDEALDPDGQHHRRYIACGVGHFIGLDVHDCANSRAEAYHDGELEVGMALAVEPGLYFHPNDETVPPELRGIGVRLEENVVVVEEGHRLLSGALPADVAGLEAWVAAAGR</sequence>
<keyword evidence="5" id="KW-0479">Metal-binding</keyword>
<evidence type="ECO:0000256" key="3">
    <source>
        <dbReference type="ARBA" id="ARBA00008766"/>
    </source>
</evidence>
<keyword evidence="10" id="KW-0031">Aminopeptidase</keyword>
<reference evidence="10 11" key="1">
    <citation type="submission" date="2017-06" db="EMBL/GenBank/DDBJ databases">
        <title>Cultured bacterium strain Saccharothrix yanglingensis Hhs.015.</title>
        <authorList>
            <person name="Xia Y."/>
        </authorList>
    </citation>
    <scope>NUCLEOTIDE SEQUENCE [LARGE SCALE GENOMIC DNA]</scope>
    <source>
        <strain evidence="10 11">Hhs.015</strain>
    </source>
</reference>
<dbReference type="EC" id="3.4.11.9" evidence="4"/>
<dbReference type="SUPFAM" id="SSF53092">
    <property type="entry name" value="Creatinase/prolidase N-terminal domain"/>
    <property type="match status" value="1"/>
</dbReference>
<dbReference type="PANTHER" id="PTHR43226">
    <property type="entry name" value="XAA-PRO AMINOPEPTIDASE 3"/>
    <property type="match status" value="1"/>
</dbReference>
<keyword evidence="10" id="KW-0645">Protease</keyword>
<dbReference type="Gene3D" id="3.90.230.10">
    <property type="entry name" value="Creatinase/methionine aminopeptidase superfamily"/>
    <property type="match status" value="1"/>
</dbReference>
<proteinExistence type="inferred from homology"/>
<evidence type="ECO:0000256" key="1">
    <source>
        <dbReference type="ARBA" id="ARBA00001424"/>
    </source>
</evidence>